<dbReference type="GO" id="GO:0006270">
    <property type="term" value="P:DNA replication initiation"/>
    <property type="evidence" value="ECO:0007669"/>
    <property type="project" value="TreeGrafter"/>
</dbReference>
<evidence type="ECO:0000256" key="2">
    <source>
        <dbReference type="ARBA" id="ARBA00022840"/>
    </source>
</evidence>
<evidence type="ECO:0000259" key="4">
    <source>
        <dbReference type="PROSITE" id="PS51192"/>
    </source>
</evidence>
<evidence type="ECO:0000313" key="7">
    <source>
        <dbReference type="Proteomes" id="UP000824106"/>
    </source>
</evidence>
<dbReference type="InterPro" id="IPR027417">
    <property type="entry name" value="P-loop_NTPase"/>
</dbReference>
<evidence type="ECO:0000256" key="3">
    <source>
        <dbReference type="ARBA" id="ARBA00023125"/>
    </source>
</evidence>
<dbReference type="CDD" id="cd18785">
    <property type="entry name" value="SF2_C"/>
    <property type="match status" value="1"/>
</dbReference>
<name>A0A9D2JYU2_9LACT</name>
<dbReference type="GO" id="GO:0016787">
    <property type="term" value="F:hydrolase activity"/>
    <property type="evidence" value="ECO:0007669"/>
    <property type="project" value="InterPro"/>
</dbReference>
<dbReference type="EMBL" id="DXAZ01000058">
    <property type="protein sequence ID" value="HIZ70974.1"/>
    <property type="molecule type" value="Genomic_DNA"/>
</dbReference>
<protein>
    <submittedName>
        <fullName evidence="6">DEAD/DEAH box helicase family protein</fullName>
    </submittedName>
</protein>
<dbReference type="PROSITE" id="PS51192">
    <property type="entry name" value="HELICASE_ATP_BIND_1"/>
    <property type="match status" value="1"/>
</dbReference>
<dbReference type="GO" id="GO:0006310">
    <property type="term" value="P:DNA recombination"/>
    <property type="evidence" value="ECO:0007669"/>
    <property type="project" value="TreeGrafter"/>
</dbReference>
<accession>A0A9D2JYU2</accession>
<dbReference type="InterPro" id="IPR001650">
    <property type="entry name" value="Helicase_C-like"/>
</dbReference>
<dbReference type="GO" id="GO:0043138">
    <property type="term" value="F:3'-5' DNA helicase activity"/>
    <property type="evidence" value="ECO:0007669"/>
    <property type="project" value="TreeGrafter"/>
</dbReference>
<dbReference type="SMART" id="SM00487">
    <property type="entry name" value="DEXDc"/>
    <property type="match status" value="1"/>
</dbReference>
<dbReference type="Gene3D" id="3.40.50.300">
    <property type="entry name" value="P-loop containing nucleotide triphosphate hydrolases"/>
    <property type="match status" value="2"/>
</dbReference>
<dbReference type="Pfam" id="PF04851">
    <property type="entry name" value="ResIII"/>
    <property type="match status" value="1"/>
</dbReference>
<comment type="caution">
    <text evidence="6">The sequence shown here is derived from an EMBL/GenBank/DDBJ whole genome shotgun (WGS) entry which is preliminary data.</text>
</comment>
<dbReference type="SUPFAM" id="SSF52540">
    <property type="entry name" value="P-loop containing nucleoside triphosphate hydrolases"/>
    <property type="match status" value="1"/>
</dbReference>
<reference evidence="6" key="2">
    <citation type="submission" date="2021-04" db="EMBL/GenBank/DDBJ databases">
        <authorList>
            <person name="Gilroy R."/>
        </authorList>
    </citation>
    <scope>NUCLEOTIDE SEQUENCE</scope>
    <source>
        <strain evidence="6">CHK169-4300</strain>
    </source>
</reference>
<dbReference type="PANTHER" id="PTHR30580">
    <property type="entry name" value="PRIMOSOMAL PROTEIN N"/>
    <property type="match status" value="1"/>
</dbReference>
<evidence type="ECO:0000256" key="1">
    <source>
        <dbReference type="ARBA" id="ARBA00022741"/>
    </source>
</evidence>
<feature type="domain" description="Helicase ATP-binding" evidence="4">
    <location>
        <begin position="119"/>
        <end position="271"/>
    </location>
</feature>
<keyword evidence="6" id="KW-0347">Helicase</keyword>
<keyword evidence="6" id="KW-0378">Hydrolase</keyword>
<gene>
    <name evidence="6" type="ORF">H9808_04335</name>
</gene>
<dbReference type="SMART" id="SM00490">
    <property type="entry name" value="HELICc"/>
    <property type="match status" value="1"/>
</dbReference>
<keyword evidence="2" id="KW-0067">ATP-binding</keyword>
<dbReference type="InterPro" id="IPR006935">
    <property type="entry name" value="Helicase/UvrB_N"/>
</dbReference>
<dbReference type="GO" id="GO:0003677">
    <property type="term" value="F:DNA binding"/>
    <property type="evidence" value="ECO:0007669"/>
    <property type="project" value="UniProtKB-KW"/>
</dbReference>
<proteinExistence type="predicted"/>
<dbReference type="PANTHER" id="PTHR30580:SF1">
    <property type="entry name" value="COMF OPERON PROTEIN 1"/>
    <property type="match status" value="1"/>
</dbReference>
<organism evidence="6 7">
    <name type="scientific">Candidatus Atopostipes pullistercoris</name>
    <dbReference type="NCBI Taxonomy" id="2838467"/>
    <lineage>
        <taxon>Bacteria</taxon>
        <taxon>Bacillati</taxon>
        <taxon>Bacillota</taxon>
        <taxon>Bacilli</taxon>
        <taxon>Lactobacillales</taxon>
        <taxon>Carnobacteriaceae</taxon>
        <taxon>Atopostipes</taxon>
    </lineage>
</organism>
<dbReference type="InterPro" id="IPR014001">
    <property type="entry name" value="Helicase_ATP-bd"/>
</dbReference>
<keyword evidence="3" id="KW-0238">DNA-binding</keyword>
<dbReference type="GO" id="GO:0006302">
    <property type="term" value="P:double-strand break repair"/>
    <property type="evidence" value="ECO:0007669"/>
    <property type="project" value="TreeGrafter"/>
</dbReference>
<feature type="domain" description="Helicase C-terminal" evidence="5">
    <location>
        <begin position="307"/>
        <end position="451"/>
    </location>
</feature>
<keyword evidence="1" id="KW-0547">Nucleotide-binding</keyword>
<evidence type="ECO:0000259" key="5">
    <source>
        <dbReference type="PROSITE" id="PS51194"/>
    </source>
</evidence>
<dbReference type="Proteomes" id="UP000824106">
    <property type="component" value="Unassembled WGS sequence"/>
</dbReference>
<dbReference type="Pfam" id="PF00271">
    <property type="entry name" value="Helicase_C"/>
    <property type="match status" value="1"/>
</dbReference>
<dbReference type="PROSITE" id="PS51194">
    <property type="entry name" value="HELICASE_CTER"/>
    <property type="match status" value="1"/>
</dbReference>
<dbReference type="GO" id="GO:0005524">
    <property type="term" value="F:ATP binding"/>
    <property type="evidence" value="ECO:0007669"/>
    <property type="project" value="UniProtKB-KW"/>
</dbReference>
<sequence length="451" mass="51941">MKELLYGRELLFSELPKNLQEAIKEDQFKVEMTNSFTKQAGKYYCKRCHTVFTPVSEEHCICGKKCGYCRNCLKLGKVRICSHLYHLKEPNAFPIPKKEILHWQGTLSKQQQEASNDIVQTIKKDQTRLLWAVTGAGKTEMLYEGIAYGLKNKKRIGIASPRIDVCLELAPRIKKAFPYTNVAVLYGGMEEEYHYTQLVIATTHQLYRFKEAFDVLIIDEVDAFPFHSDESLFFAAHKAKKKRASLIYLSATPTPSMQKQVKNKKLLSTILPARYHGYPLPVPKLKACWNWQEKLLKAPLKTSCGKKLQQLIREERRFLIFIPNIEWMLKFEKTLRQYFPECSFTSVSAEDPDRKAKVRAMRNKEFQFLLSSTILERGITFADIDVFVIGAEDGIFTESALVQIAGRCGRAADYPTGEVIFYHNGKSIVMKRAVKQIKQMNKRAKKRGLLQ</sequence>
<dbReference type="AlphaFoldDB" id="A0A9D2JYU2"/>
<evidence type="ECO:0000313" key="6">
    <source>
        <dbReference type="EMBL" id="HIZ70974.1"/>
    </source>
</evidence>
<reference evidence="6" key="1">
    <citation type="journal article" date="2021" name="PeerJ">
        <title>Extensive microbial diversity within the chicken gut microbiome revealed by metagenomics and culture.</title>
        <authorList>
            <person name="Gilroy R."/>
            <person name="Ravi A."/>
            <person name="Getino M."/>
            <person name="Pursley I."/>
            <person name="Horton D.L."/>
            <person name="Alikhan N.F."/>
            <person name="Baker D."/>
            <person name="Gharbi K."/>
            <person name="Hall N."/>
            <person name="Watson M."/>
            <person name="Adriaenssens E.M."/>
            <person name="Foster-Nyarko E."/>
            <person name="Jarju S."/>
            <person name="Secka A."/>
            <person name="Antonio M."/>
            <person name="Oren A."/>
            <person name="Chaudhuri R.R."/>
            <person name="La Ragione R."/>
            <person name="Hildebrand F."/>
            <person name="Pallen M.J."/>
        </authorList>
    </citation>
    <scope>NUCLEOTIDE SEQUENCE</scope>
    <source>
        <strain evidence="6">CHK169-4300</strain>
    </source>
</reference>